<dbReference type="AlphaFoldDB" id="A0A9P4LZX5"/>
<dbReference type="InterPro" id="IPR052895">
    <property type="entry name" value="HetReg/Transcr_Mod"/>
</dbReference>
<dbReference type="EMBL" id="ML978140">
    <property type="protein sequence ID" value="KAF2093026.1"/>
    <property type="molecule type" value="Genomic_DNA"/>
</dbReference>
<feature type="domain" description="Heterokaryon incompatibility" evidence="1">
    <location>
        <begin position="47"/>
        <end position="207"/>
    </location>
</feature>
<sequence length="346" mass="40107">MEEFQYTPLDLDHSIFRLVRLFKGDGSDITCELVHAELGPRNSVIPYEALSYTWGGMEKTATVTVDGKKLPVTLNLYVALQRLQQKDTERILWIDAICIDQKNLEERGHQVKHMADIFRQAETVIYWLGVGTYETKVAMESIKMLHSESLKYACKDWTLDDERWKCLWSRIQMELHRKHSNLLSRQREGMRLPLESPWFERVWILQEVANSQAALVCCGDRSVPARTFALASSLMGITPASHCQAVLDIMPGWSRNGSWWRQNRQLYTLLQKFSGSKASIDRDLIYALLNISSDARDIDRLRVDYNKPEPEVVREVIEFLFNLDISETALEKSLKSQNYYGQLVRK</sequence>
<evidence type="ECO:0000313" key="2">
    <source>
        <dbReference type="EMBL" id="KAF2093026.1"/>
    </source>
</evidence>
<dbReference type="PANTHER" id="PTHR24148:SF78">
    <property type="entry name" value="HETEROKARYON INCOMPATIBILITY DOMAIN-CONTAINING PROTEIN"/>
    <property type="match status" value="1"/>
</dbReference>
<protein>
    <submittedName>
        <fullName evidence="2">HET-domain-containing protein</fullName>
    </submittedName>
</protein>
<dbReference type="PANTHER" id="PTHR24148">
    <property type="entry name" value="ANKYRIN REPEAT DOMAIN-CONTAINING PROTEIN 39 HOMOLOG-RELATED"/>
    <property type="match status" value="1"/>
</dbReference>
<dbReference type="Proteomes" id="UP000799772">
    <property type="component" value="Unassembled WGS sequence"/>
</dbReference>
<dbReference type="InterPro" id="IPR010730">
    <property type="entry name" value="HET"/>
</dbReference>
<evidence type="ECO:0000313" key="3">
    <source>
        <dbReference type="Proteomes" id="UP000799772"/>
    </source>
</evidence>
<dbReference type="OrthoDB" id="194358at2759"/>
<organism evidence="2 3">
    <name type="scientific">Rhizodiscina lignyota</name>
    <dbReference type="NCBI Taxonomy" id="1504668"/>
    <lineage>
        <taxon>Eukaryota</taxon>
        <taxon>Fungi</taxon>
        <taxon>Dikarya</taxon>
        <taxon>Ascomycota</taxon>
        <taxon>Pezizomycotina</taxon>
        <taxon>Dothideomycetes</taxon>
        <taxon>Pleosporomycetidae</taxon>
        <taxon>Aulographales</taxon>
        <taxon>Rhizodiscinaceae</taxon>
        <taxon>Rhizodiscina</taxon>
    </lineage>
</organism>
<dbReference type="Pfam" id="PF06985">
    <property type="entry name" value="HET"/>
    <property type="match status" value="1"/>
</dbReference>
<evidence type="ECO:0000259" key="1">
    <source>
        <dbReference type="Pfam" id="PF06985"/>
    </source>
</evidence>
<keyword evidence="3" id="KW-1185">Reference proteome</keyword>
<reference evidence="2" key="1">
    <citation type="journal article" date="2020" name="Stud. Mycol.">
        <title>101 Dothideomycetes genomes: a test case for predicting lifestyles and emergence of pathogens.</title>
        <authorList>
            <person name="Haridas S."/>
            <person name="Albert R."/>
            <person name="Binder M."/>
            <person name="Bloem J."/>
            <person name="Labutti K."/>
            <person name="Salamov A."/>
            <person name="Andreopoulos B."/>
            <person name="Baker S."/>
            <person name="Barry K."/>
            <person name="Bills G."/>
            <person name="Bluhm B."/>
            <person name="Cannon C."/>
            <person name="Castanera R."/>
            <person name="Culley D."/>
            <person name="Daum C."/>
            <person name="Ezra D."/>
            <person name="Gonzalez J."/>
            <person name="Henrissat B."/>
            <person name="Kuo A."/>
            <person name="Liang C."/>
            <person name="Lipzen A."/>
            <person name="Lutzoni F."/>
            <person name="Magnuson J."/>
            <person name="Mondo S."/>
            <person name="Nolan M."/>
            <person name="Ohm R."/>
            <person name="Pangilinan J."/>
            <person name="Park H.-J."/>
            <person name="Ramirez L."/>
            <person name="Alfaro M."/>
            <person name="Sun H."/>
            <person name="Tritt A."/>
            <person name="Yoshinaga Y."/>
            <person name="Zwiers L.-H."/>
            <person name="Turgeon B."/>
            <person name="Goodwin S."/>
            <person name="Spatafora J."/>
            <person name="Crous P."/>
            <person name="Grigoriev I."/>
        </authorList>
    </citation>
    <scope>NUCLEOTIDE SEQUENCE</scope>
    <source>
        <strain evidence="2">CBS 133067</strain>
    </source>
</reference>
<comment type="caution">
    <text evidence="2">The sequence shown here is derived from an EMBL/GenBank/DDBJ whole genome shotgun (WGS) entry which is preliminary data.</text>
</comment>
<name>A0A9P4LZX5_9PEZI</name>
<proteinExistence type="predicted"/>
<gene>
    <name evidence="2" type="ORF">NA57DRAFT_69396</name>
</gene>
<accession>A0A9P4LZX5</accession>